<name>A0A3S5CRV9_9PLAT</name>
<reference evidence="1" key="1">
    <citation type="submission" date="2018-11" db="EMBL/GenBank/DDBJ databases">
        <authorList>
            <consortium name="Pathogen Informatics"/>
        </authorList>
    </citation>
    <scope>NUCLEOTIDE SEQUENCE</scope>
</reference>
<keyword evidence="2" id="KW-1185">Reference proteome</keyword>
<sequence length="86" mass="9226">MISRSSGANYNLIQESRIRLGDGVWPTLFYSLSLAAEGTILVPGSDKITATLMTHAEAAISDGDLSIVVKTGFLDSSNKLFQETYA</sequence>
<evidence type="ECO:0000313" key="1">
    <source>
        <dbReference type="EMBL" id="VEL31370.1"/>
    </source>
</evidence>
<dbReference type="Proteomes" id="UP000784294">
    <property type="component" value="Unassembled WGS sequence"/>
</dbReference>
<proteinExistence type="predicted"/>
<dbReference type="AlphaFoldDB" id="A0A3S5CRV9"/>
<accession>A0A3S5CRV9</accession>
<dbReference type="EMBL" id="CAAALY010121598">
    <property type="protein sequence ID" value="VEL31370.1"/>
    <property type="molecule type" value="Genomic_DNA"/>
</dbReference>
<comment type="caution">
    <text evidence="1">The sequence shown here is derived from an EMBL/GenBank/DDBJ whole genome shotgun (WGS) entry which is preliminary data.</text>
</comment>
<protein>
    <submittedName>
        <fullName evidence="1">Uncharacterized protein</fullName>
    </submittedName>
</protein>
<gene>
    <name evidence="1" type="ORF">PXEA_LOCUS24810</name>
</gene>
<organism evidence="1 2">
    <name type="scientific">Protopolystoma xenopodis</name>
    <dbReference type="NCBI Taxonomy" id="117903"/>
    <lineage>
        <taxon>Eukaryota</taxon>
        <taxon>Metazoa</taxon>
        <taxon>Spiralia</taxon>
        <taxon>Lophotrochozoa</taxon>
        <taxon>Platyhelminthes</taxon>
        <taxon>Monogenea</taxon>
        <taxon>Polyopisthocotylea</taxon>
        <taxon>Polystomatidea</taxon>
        <taxon>Polystomatidae</taxon>
        <taxon>Protopolystoma</taxon>
    </lineage>
</organism>
<evidence type="ECO:0000313" key="2">
    <source>
        <dbReference type="Proteomes" id="UP000784294"/>
    </source>
</evidence>